<sequence>MRKAPVTWLLLLLFYAGYSQVKPASKLGATLKHFLATEQKDQRFISNTKTGSFVSVFIEFTDQAQLVALPPTEIHIRTRTNNIATADIPIDQVERLAASPSIKRIELPLLLVKTDTIIKKVTGVDKVLGGLNPLDKSYSGSNVIMGIIDDGIDITHPDFMDATGKTRIKTLWNMDYAGTPPEGYLYGHVWAPDSIDQYVRKFQNQQIARWSMQERFGYGGHGTPVTGLAAGKNGVATNAEIISVALTAFADTLLRSDRVIDAIAFIYSKAKAQKKKCVINISLGVMDGGPHDGQTLVERAIDNFCAERNDLLICVSAGNNGNTWKHWGGFPIHKDSSYGFFRCAYKASLYVTVPKQFSSTLSISIGEAKLGDINRPNISPDSVYYQTPYINIADLVRSPMPLSFDSKLPNGNPSSTITFTASSYNDDYDELIITTDDHTSGTNGVIFDDHLYRFIFKGTGTVHAWYPFWNLHPIYFFGNNPYPDDPTYNSSDNGYTTNIPSHAFSVLSSGAYNIRSCYVNKRQNKVVYGYQPCQLTYFTSHGPTLDGRIKPDILSPGENVLTPRSRMDDFLDHEFIIDTDIQAFSGTSAASPITAGVAAMIWEKYPDFIRDSVINRIKSTAYADDYTLLNGPLPNNVSGWGKIDAFRALSGEITDYSLFCQNNVCEVTVVPTDPRVSNPYHFRFFPNPAFQFVIAEYNSETPLTLLMYNSIGQRVSEFKLPASPIVSRQIIYLNYFAPGIYFMRITGKNYSISQPLLIGR</sequence>
<feature type="domain" description="Peptidase S8/S53" evidence="7">
    <location>
        <begin position="479"/>
        <end position="641"/>
    </location>
</feature>
<accession>A0A0C1KZ39</accession>
<dbReference type="InterPro" id="IPR015500">
    <property type="entry name" value="Peptidase_S8_subtilisin-rel"/>
</dbReference>
<keyword evidence="3 6" id="KW-0378">Hydrolase</keyword>
<dbReference type="InterPro" id="IPR000209">
    <property type="entry name" value="Peptidase_S8/S53_dom"/>
</dbReference>
<dbReference type="InterPro" id="IPR050131">
    <property type="entry name" value="Peptidase_S8_subtilisin-like"/>
</dbReference>
<dbReference type="InterPro" id="IPR022398">
    <property type="entry name" value="Peptidase_S8_His-AS"/>
</dbReference>
<evidence type="ECO:0000313" key="8">
    <source>
        <dbReference type="EMBL" id="KIC92967.1"/>
    </source>
</evidence>
<dbReference type="PROSITE" id="PS00138">
    <property type="entry name" value="SUBTILASE_SER"/>
    <property type="match status" value="1"/>
</dbReference>
<dbReference type="STRING" id="1349421.OI18_19630"/>
<feature type="domain" description="Peptidase S8/S53" evidence="7">
    <location>
        <begin position="140"/>
        <end position="343"/>
    </location>
</feature>
<evidence type="ECO:0000259" key="7">
    <source>
        <dbReference type="Pfam" id="PF00082"/>
    </source>
</evidence>
<organism evidence="8 9">
    <name type="scientific">Flavihumibacter solisilvae</name>
    <dbReference type="NCBI Taxonomy" id="1349421"/>
    <lineage>
        <taxon>Bacteria</taxon>
        <taxon>Pseudomonadati</taxon>
        <taxon>Bacteroidota</taxon>
        <taxon>Chitinophagia</taxon>
        <taxon>Chitinophagales</taxon>
        <taxon>Chitinophagaceae</taxon>
        <taxon>Flavihumibacter</taxon>
    </lineage>
</organism>
<dbReference type="EMBL" id="JSVC01000024">
    <property type="protein sequence ID" value="KIC92967.1"/>
    <property type="molecule type" value="Genomic_DNA"/>
</dbReference>
<dbReference type="PANTHER" id="PTHR43806">
    <property type="entry name" value="PEPTIDASE S8"/>
    <property type="match status" value="1"/>
</dbReference>
<feature type="active site" description="Charge relay system" evidence="5 6">
    <location>
        <position position="588"/>
    </location>
</feature>
<dbReference type="NCBIfam" id="TIGR04183">
    <property type="entry name" value="Por_Secre_tail"/>
    <property type="match status" value="1"/>
</dbReference>
<dbReference type="AlphaFoldDB" id="A0A0C1KZ39"/>
<dbReference type="PRINTS" id="PR00723">
    <property type="entry name" value="SUBTILISIN"/>
</dbReference>
<dbReference type="InterPro" id="IPR023828">
    <property type="entry name" value="Peptidase_S8_Ser-AS"/>
</dbReference>
<dbReference type="GO" id="GO:0004252">
    <property type="term" value="F:serine-type endopeptidase activity"/>
    <property type="evidence" value="ECO:0007669"/>
    <property type="project" value="UniProtKB-UniRule"/>
</dbReference>
<dbReference type="InterPro" id="IPR036852">
    <property type="entry name" value="Peptidase_S8/S53_dom_sf"/>
</dbReference>
<evidence type="ECO:0000256" key="1">
    <source>
        <dbReference type="ARBA" id="ARBA00011073"/>
    </source>
</evidence>
<proteinExistence type="inferred from homology"/>
<comment type="caution">
    <text evidence="8">The sequence shown here is derived from an EMBL/GenBank/DDBJ whole genome shotgun (WGS) entry which is preliminary data.</text>
</comment>
<evidence type="ECO:0000256" key="3">
    <source>
        <dbReference type="ARBA" id="ARBA00022801"/>
    </source>
</evidence>
<comment type="similarity">
    <text evidence="1 6">Belongs to the peptidase S8 family.</text>
</comment>
<evidence type="ECO:0000256" key="2">
    <source>
        <dbReference type="ARBA" id="ARBA00022670"/>
    </source>
</evidence>
<protein>
    <recommendedName>
        <fullName evidence="7">Peptidase S8/S53 domain-containing protein</fullName>
    </recommendedName>
</protein>
<feature type="active site" description="Charge relay system" evidence="5 6">
    <location>
        <position position="221"/>
    </location>
</feature>
<evidence type="ECO:0000256" key="5">
    <source>
        <dbReference type="PIRSR" id="PIRSR615500-1"/>
    </source>
</evidence>
<reference evidence="8 9" key="1">
    <citation type="submission" date="2014-11" db="EMBL/GenBank/DDBJ databases">
        <title>Genome sequence of Flavihumibacter solisilvae 3-3.</title>
        <authorList>
            <person name="Zhou G."/>
            <person name="Li M."/>
            <person name="Wang G."/>
        </authorList>
    </citation>
    <scope>NUCLEOTIDE SEQUENCE [LARGE SCALE GENOMIC DNA]</scope>
    <source>
        <strain evidence="8 9">3-3</strain>
    </source>
</reference>
<dbReference type="OrthoDB" id="9792152at2"/>
<dbReference type="Proteomes" id="UP000031408">
    <property type="component" value="Unassembled WGS sequence"/>
</dbReference>
<dbReference type="RefSeq" id="WP_039142994.1">
    <property type="nucleotide sequence ID" value="NZ_JSVC01000024.1"/>
</dbReference>
<dbReference type="Pfam" id="PF00082">
    <property type="entry name" value="Peptidase_S8"/>
    <property type="match status" value="2"/>
</dbReference>
<dbReference type="GO" id="GO:0006508">
    <property type="term" value="P:proteolysis"/>
    <property type="evidence" value="ECO:0007669"/>
    <property type="project" value="UniProtKB-KW"/>
</dbReference>
<dbReference type="SUPFAM" id="SSF52743">
    <property type="entry name" value="Subtilisin-like"/>
    <property type="match status" value="1"/>
</dbReference>
<keyword evidence="2 6" id="KW-0645">Protease</keyword>
<name>A0A0C1KZ39_9BACT</name>
<gene>
    <name evidence="8" type="ORF">OI18_19630</name>
</gene>
<evidence type="ECO:0000313" key="9">
    <source>
        <dbReference type="Proteomes" id="UP000031408"/>
    </source>
</evidence>
<feature type="active site" description="Charge relay system" evidence="5 6">
    <location>
        <position position="149"/>
    </location>
</feature>
<dbReference type="InterPro" id="IPR026444">
    <property type="entry name" value="Secre_tail"/>
</dbReference>
<dbReference type="Gene3D" id="3.40.50.200">
    <property type="entry name" value="Peptidase S8/S53 domain"/>
    <property type="match status" value="2"/>
</dbReference>
<dbReference type="PROSITE" id="PS51892">
    <property type="entry name" value="SUBTILASE"/>
    <property type="match status" value="1"/>
</dbReference>
<dbReference type="PANTHER" id="PTHR43806:SF11">
    <property type="entry name" value="CEREVISIN-RELATED"/>
    <property type="match status" value="1"/>
</dbReference>
<evidence type="ECO:0000256" key="6">
    <source>
        <dbReference type="PROSITE-ProRule" id="PRU01240"/>
    </source>
</evidence>
<dbReference type="PROSITE" id="PS00137">
    <property type="entry name" value="SUBTILASE_HIS"/>
    <property type="match status" value="1"/>
</dbReference>
<evidence type="ECO:0000256" key="4">
    <source>
        <dbReference type="ARBA" id="ARBA00022825"/>
    </source>
</evidence>
<keyword evidence="9" id="KW-1185">Reference proteome</keyword>
<keyword evidence="4 6" id="KW-0720">Serine protease</keyword>